<dbReference type="Pfam" id="PF04073">
    <property type="entry name" value="tRNA_edit"/>
    <property type="match status" value="1"/>
</dbReference>
<gene>
    <name evidence="2" type="ORF">G9Q37_00695</name>
</gene>
<dbReference type="GO" id="GO:0002161">
    <property type="term" value="F:aminoacyl-tRNA deacylase activity"/>
    <property type="evidence" value="ECO:0007669"/>
    <property type="project" value="InterPro"/>
</dbReference>
<accession>A0A6G8IC74</accession>
<dbReference type="InterPro" id="IPR036754">
    <property type="entry name" value="YbaK/aa-tRNA-synt-asso_dom_sf"/>
</dbReference>
<proteinExistence type="predicted"/>
<dbReference type="InterPro" id="IPR007214">
    <property type="entry name" value="YbaK/aa-tRNA-synth-assoc-dom"/>
</dbReference>
<dbReference type="Proteomes" id="UP000503162">
    <property type="component" value="Chromosome"/>
</dbReference>
<protein>
    <recommendedName>
        <fullName evidence="1">YbaK/aminoacyl-tRNA synthetase-associated domain-containing protein</fullName>
    </recommendedName>
</protein>
<sequence>MDRHGRTEGLVFELIELDHEAPTASAASEQVGCPVEDIVKTLLFEDDAVVVAAVLAGSDRVDRRKLQRLMGSTSLRLCSHDRVIEHTGYLPGGVAPMGFYKPTTVVIDRKITLRRSVITGGGTPRHLMRIAVDDLIAGAHATVEDIAEKA</sequence>
<evidence type="ECO:0000313" key="2">
    <source>
        <dbReference type="EMBL" id="QIM50752.1"/>
    </source>
</evidence>
<organism evidence="2 3">
    <name type="scientific">Hydrogenophaga crocea</name>
    <dbReference type="NCBI Taxonomy" id="2716225"/>
    <lineage>
        <taxon>Bacteria</taxon>
        <taxon>Pseudomonadati</taxon>
        <taxon>Pseudomonadota</taxon>
        <taxon>Betaproteobacteria</taxon>
        <taxon>Burkholderiales</taxon>
        <taxon>Comamonadaceae</taxon>
        <taxon>Hydrogenophaga</taxon>
    </lineage>
</organism>
<dbReference type="RefSeq" id="WP_166223098.1">
    <property type="nucleotide sequence ID" value="NZ_CP049989.1"/>
</dbReference>
<dbReference type="Gene3D" id="3.90.960.10">
    <property type="entry name" value="YbaK/aminoacyl-tRNA synthetase-associated domain"/>
    <property type="match status" value="1"/>
</dbReference>
<name>A0A6G8IC74_9BURK</name>
<dbReference type="SUPFAM" id="SSF55826">
    <property type="entry name" value="YbaK/ProRS associated domain"/>
    <property type="match status" value="1"/>
</dbReference>
<dbReference type="AlphaFoldDB" id="A0A6G8IC74"/>
<dbReference type="PANTHER" id="PTHR30411">
    <property type="entry name" value="CYTOPLASMIC PROTEIN"/>
    <property type="match status" value="1"/>
</dbReference>
<evidence type="ECO:0000259" key="1">
    <source>
        <dbReference type="Pfam" id="PF04073"/>
    </source>
</evidence>
<evidence type="ECO:0000313" key="3">
    <source>
        <dbReference type="Proteomes" id="UP000503162"/>
    </source>
</evidence>
<dbReference type="EMBL" id="CP049989">
    <property type="protein sequence ID" value="QIM50752.1"/>
    <property type="molecule type" value="Genomic_DNA"/>
</dbReference>
<keyword evidence="3" id="KW-1185">Reference proteome</keyword>
<dbReference type="PANTHER" id="PTHR30411:SF1">
    <property type="entry name" value="CYTOPLASMIC PROTEIN"/>
    <property type="match status" value="1"/>
</dbReference>
<feature type="domain" description="YbaK/aminoacyl-tRNA synthetase-associated" evidence="1">
    <location>
        <begin position="20"/>
        <end position="136"/>
    </location>
</feature>
<reference evidence="2 3" key="1">
    <citation type="submission" date="2020-03" db="EMBL/GenBank/DDBJ databases">
        <title>Hydrogenophaga sp. nov. isolated from cyanobacterial mat.</title>
        <authorList>
            <person name="Thorat V."/>
            <person name="Kirdat K."/>
            <person name="Tiwarekar B."/>
            <person name="Costa E.D."/>
            <person name="Yadav A."/>
        </authorList>
    </citation>
    <scope>NUCLEOTIDE SEQUENCE [LARGE SCALE GENOMIC DNA]</scope>
    <source>
        <strain evidence="2 3">BA0156</strain>
    </source>
</reference>
<dbReference type="KEGG" id="hcz:G9Q37_00695"/>